<evidence type="ECO:0000313" key="18">
    <source>
        <dbReference type="EMBL" id="QTW05400.1"/>
    </source>
</evidence>
<dbReference type="PROSITE" id="PS50104">
    <property type="entry name" value="TIR"/>
    <property type="match status" value="1"/>
</dbReference>
<dbReference type="PANTHER" id="PTHR24365:SF545">
    <property type="entry name" value="TOLL-LIKE RECEPTOR 12"/>
    <property type="match status" value="1"/>
</dbReference>
<dbReference type="InterPro" id="IPR001611">
    <property type="entry name" value="Leu-rich_rpt"/>
</dbReference>
<dbReference type="InterPro" id="IPR032675">
    <property type="entry name" value="LRR_dom_sf"/>
</dbReference>
<feature type="region of interest" description="Disordered" evidence="14">
    <location>
        <begin position="941"/>
        <end position="975"/>
    </location>
</feature>
<dbReference type="GO" id="GO:0045087">
    <property type="term" value="P:innate immune response"/>
    <property type="evidence" value="ECO:0007669"/>
    <property type="project" value="UniProtKB-KW"/>
</dbReference>
<dbReference type="Pfam" id="PF13855">
    <property type="entry name" value="LRR_8"/>
    <property type="match status" value="5"/>
</dbReference>
<evidence type="ECO:0000256" key="11">
    <source>
        <dbReference type="ARBA" id="ARBA00023170"/>
    </source>
</evidence>
<feature type="signal peptide" evidence="16">
    <location>
        <begin position="1"/>
        <end position="23"/>
    </location>
</feature>
<dbReference type="PROSITE" id="PS51450">
    <property type="entry name" value="LRR"/>
    <property type="match status" value="5"/>
</dbReference>
<proteinExistence type="evidence at transcript level"/>
<feature type="compositionally biased region" description="Basic and acidic residues" evidence="14">
    <location>
        <begin position="944"/>
        <end position="969"/>
    </location>
</feature>
<keyword evidence="6 16" id="KW-0732">Signal</keyword>
<sequence length="975" mass="111835">MAGFACQLLSLLCILGALQLVRGYSFRNCMEHKKGQVFNCYNRKEENMTAIIDDLPSTAVNLSINTNHVPRILNNTFTRLPNLLLLSLDHNQIRDIEQLAFHNLTHLKSLNLSFNLISALSPSVFHDLGNLTFLSLARNKLKELPGDIFSTLVSLSNLIIRENFLRNFTGIAKSISDLQNLRKLDLCQNHLTSLSHFNVSLPKSLNALYVCYNSLSTLGNHSSLLKPIQLLDLSHNPRLSTEAFHGVDLEGVNYLRLQSTGVNIFEFLNISNIYAGHVDFSNTSLNGSSEVIKLCNILQKKLPKIKNLDLSHNGFQIGKNSPILNNCPEIKEALNVSHNQIKIINCLDFLKNQTQVQVLNVEHNHITILPPCDEAVRLPNLLEVTFRYNHILSIKSFAFKNTPNLKILKLNINIISFLDQKALKGLNGLETLRLDNNLLTTLTKNTFEDLISLQTLNLRNNRISVIFSETFFHLGNLTILDLGGNKITHFQQSGLNGLRRLAKFYLDGNKLKMIDPSFYHIFQDTLTVLDLQNNQINLLSEKIVVPPFMNLTKLSDLKLGGQQPHGLAFLPTFLFQGLHSLRSLYLTDNKISLFGYNVFDDLTDLNFLSLDSCCVGVMQLQPGIFKNLKNLTTLMIENTGMQNFSKEVFGSLTKLQKLQLDHNVMQQIDVEALQSLPNLQYLDMRRVPLSCTCENSMLKNWTENNQDVYVVYLYNMQCPGDAKTKFYKFDTSVCYIDLGEYMFVGTTLVVFLFTFTPLFYVKLYWKFKYSYYVFRSWFSEQWRRLREEEENCKYDAFISYNSSDEMWVMDQLLPNLEGKGSSFKLCLHHRDFEPGRYILDNIVSAVYSSRKTVCVVSRNFLSSEWCSLEIQMASYRLFDEHRDVLLLVLLEPLSDRQLSSYHRMRKVMLKKTYLQWPGTECVDPTQSQELFWNQLRRAIGTGSRTERKGDDTSAHTRGSQHSETHKSDESCYLLP</sequence>
<dbReference type="SUPFAM" id="SSF52058">
    <property type="entry name" value="L domain-like"/>
    <property type="match status" value="2"/>
</dbReference>
<keyword evidence="11 18" id="KW-0675">Receptor</keyword>
<dbReference type="PANTHER" id="PTHR24365">
    <property type="entry name" value="TOLL-LIKE RECEPTOR"/>
    <property type="match status" value="1"/>
</dbReference>
<keyword evidence="12" id="KW-0325">Glycoprotein</keyword>
<feature type="chain" id="PRO_5033063050" evidence="16">
    <location>
        <begin position="24"/>
        <end position="975"/>
    </location>
</feature>
<evidence type="ECO:0000256" key="9">
    <source>
        <dbReference type="ARBA" id="ARBA00022989"/>
    </source>
</evidence>
<keyword evidence="13" id="KW-0395">Inflammatory response</keyword>
<protein>
    <submittedName>
        <fullName evidence="18">Toll-like receptor 21</fullName>
    </submittedName>
</protein>
<feature type="transmembrane region" description="Helical" evidence="15">
    <location>
        <begin position="741"/>
        <end position="761"/>
    </location>
</feature>
<dbReference type="SMART" id="SM00365">
    <property type="entry name" value="LRR_SD22"/>
    <property type="match status" value="7"/>
</dbReference>
<evidence type="ECO:0000256" key="15">
    <source>
        <dbReference type="SAM" id="Phobius"/>
    </source>
</evidence>
<evidence type="ECO:0000256" key="6">
    <source>
        <dbReference type="ARBA" id="ARBA00022729"/>
    </source>
</evidence>
<dbReference type="AlphaFoldDB" id="A0A8B0LNG2"/>
<dbReference type="GO" id="GO:0038023">
    <property type="term" value="F:signaling receptor activity"/>
    <property type="evidence" value="ECO:0007669"/>
    <property type="project" value="TreeGrafter"/>
</dbReference>
<evidence type="ECO:0000256" key="2">
    <source>
        <dbReference type="ARBA" id="ARBA00009634"/>
    </source>
</evidence>
<feature type="domain" description="TIR" evidence="17">
    <location>
        <begin position="792"/>
        <end position="939"/>
    </location>
</feature>
<evidence type="ECO:0000256" key="1">
    <source>
        <dbReference type="ARBA" id="ARBA00004479"/>
    </source>
</evidence>
<dbReference type="Gene3D" id="3.40.50.10140">
    <property type="entry name" value="Toll/interleukin-1 receptor homology (TIR) domain"/>
    <property type="match status" value="1"/>
</dbReference>
<name>A0A8B0LNG2_THAMO</name>
<dbReference type="Gene3D" id="3.80.10.10">
    <property type="entry name" value="Ribonuclease Inhibitor"/>
    <property type="match status" value="4"/>
</dbReference>
<dbReference type="GO" id="GO:0002224">
    <property type="term" value="P:toll-like receptor signaling pathway"/>
    <property type="evidence" value="ECO:0007669"/>
    <property type="project" value="TreeGrafter"/>
</dbReference>
<dbReference type="SMART" id="SM00364">
    <property type="entry name" value="LRR_BAC"/>
    <property type="match status" value="7"/>
</dbReference>
<dbReference type="PRINTS" id="PR01537">
    <property type="entry name" value="INTRLKN1R1F"/>
</dbReference>
<evidence type="ECO:0000256" key="12">
    <source>
        <dbReference type="ARBA" id="ARBA00023180"/>
    </source>
</evidence>
<dbReference type="SMART" id="SM00255">
    <property type="entry name" value="TIR"/>
    <property type="match status" value="1"/>
</dbReference>
<evidence type="ECO:0000256" key="10">
    <source>
        <dbReference type="ARBA" id="ARBA00023136"/>
    </source>
</evidence>
<keyword evidence="7" id="KW-0677">Repeat</keyword>
<dbReference type="InterPro" id="IPR003591">
    <property type="entry name" value="Leu-rich_rpt_typical-subtyp"/>
</dbReference>
<evidence type="ECO:0000256" key="7">
    <source>
        <dbReference type="ARBA" id="ARBA00022737"/>
    </source>
</evidence>
<accession>A0A8B0LNG2</accession>
<comment type="subcellular location">
    <subcellularLocation>
        <location evidence="1">Membrane</location>
        <topology evidence="1">Single-pass type I membrane protein</topology>
    </subcellularLocation>
</comment>
<keyword evidence="9 15" id="KW-1133">Transmembrane helix</keyword>
<dbReference type="SMART" id="SM00369">
    <property type="entry name" value="LRR_TYP"/>
    <property type="match status" value="14"/>
</dbReference>
<dbReference type="GO" id="GO:0006954">
    <property type="term" value="P:inflammatory response"/>
    <property type="evidence" value="ECO:0007669"/>
    <property type="project" value="UniProtKB-KW"/>
</dbReference>
<evidence type="ECO:0000256" key="3">
    <source>
        <dbReference type="ARBA" id="ARBA00022588"/>
    </source>
</evidence>
<comment type="similarity">
    <text evidence="2">Belongs to the Toll-like receptor family.</text>
</comment>
<keyword evidence="8" id="KW-0391">Immunity</keyword>
<dbReference type="FunFam" id="3.40.50.10140:FF:000001">
    <property type="entry name" value="Toll-like receptor 2"/>
    <property type="match status" value="1"/>
</dbReference>
<reference evidence="18" key="1">
    <citation type="submission" date="2021-01" db="EMBL/GenBank/DDBJ databases">
        <authorList>
            <person name="Han F."/>
            <person name="Zhang Y."/>
            <person name="Gao T."/>
        </authorList>
    </citation>
    <scope>NUCLEOTIDE SEQUENCE</scope>
</reference>
<evidence type="ECO:0000256" key="8">
    <source>
        <dbReference type="ARBA" id="ARBA00022859"/>
    </source>
</evidence>
<keyword evidence="5 15" id="KW-0812">Transmembrane</keyword>
<organism evidence="18">
    <name type="scientific">Thamnaconus modestus</name>
    <name type="common">Black scraper</name>
    <name type="synonym">Monacanthus modestus</name>
    <dbReference type="NCBI Taxonomy" id="325629"/>
    <lineage>
        <taxon>Eukaryota</taxon>
        <taxon>Metazoa</taxon>
        <taxon>Chordata</taxon>
        <taxon>Craniata</taxon>
        <taxon>Vertebrata</taxon>
        <taxon>Euteleostomi</taxon>
        <taxon>Actinopterygii</taxon>
        <taxon>Neopterygii</taxon>
        <taxon>Teleostei</taxon>
        <taxon>Neoteleostei</taxon>
        <taxon>Acanthomorphata</taxon>
        <taxon>Eupercaria</taxon>
        <taxon>Tetraodontiformes</taxon>
        <taxon>Monacanthidae</taxon>
        <taxon>Thamnaconus</taxon>
    </lineage>
</organism>
<dbReference type="GO" id="GO:0005886">
    <property type="term" value="C:plasma membrane"/>
    <property type="evidence" value="ECO:0007669"/>
    <property type="project" value="TreeGrafter"/>
</dbReference>
<dbReference type="InterPro" id="IPR000157">
    <property type="entry name" value="TIR_dom"/>
</dbReference>
<dbReference type="InterPro" id="IPR035897">
    <property type="entry name" value="Toll_tir_struct_dom_sf"/>
</dbReference>
<keyword evidence="4" id="KW-0433">Leucine-rich repeat</keyword>
<evidence type="ECO:0000256" key="14">
    <source>
        <dbReference type="SAM" id="MobiDB-lite"/>
    </source>
</evidence>
<evidence type="ECO:0000259" key="17">
    <source>
        <dbReference type="PROSITE" id="PS50104"/>
    </source>
</evidence>
<dbReference type="SUPFAM" id="SSF52200">
    <property type="entry name" value="Toll/Interleukin receptor TIR domain"/>
    <property type="match status" value="1"/>
</dbReference>
<keyword evidence="3" id="KW-0399">Innate immunity</keyword>
<dbReference type="EMBL" id="MW557616">
    <property type="protein sequence ID" value="QTW05400.1"/>
    <property type="molecule type" value="mRNA"/>
</dbReference>
<evidence type="ECO:0000256" key="4">
    <source>
        <dbReference type="ARBA" id="ARBA00022614"/>
    </source>
</evidence>
<dbReference type="Pfam" id="PF01582">
    <property type="entry name" value="TIR"/>
    <property type="match status" value="1"/>
</dbReference>
<keyword evidence="10 15" id="KW-0472">Membrane</keyword>
<evidence type="ECO:0000256" key="16">
    <source>
        <dbReference type="SAM" id="SignalP"/>
    </source>
</evidence>
<evidence type="ECO:0000256" key="5">
    <source>
        <dbReference type="ARBA" id="ARBA00022692"/>
    </source>
</evidence>
<evidence type="ECO:0000256" key="13">
    <source>
        <dbReference type="ARBA" id="ARBA00023198"/>
    </source>
</evidence>